<feature type="transmembrane region" description="Helical" evidence="7">
    <location>
        <begin position="284"/>
        <end position="306"/>
    </location>
</feature>
<comment type="catalytic activity">
    <reaction evidence="7">
        <text>UDP-N-acetyl-alpha-D-muramoyl-L-alanyl-gamma-D-glutamyl-meso-2,6-diaminopimeloyl-D-alanyl-D-alanine + di-trans,octa-cis-undecaprenyl phosphate = di-trans,octa-cis-undecaprenyl diphospho-N-acetyl-alpha-D-muramoyl-L-alanyl-D-glutamyl-meso-2,6-diaminopimeloyl-D-alanyl-D-alanine + UMP</text>
        <dbReference type="Rhea" id="RHEA:28386"/>
        <dbReference type="ChEBI" id="CHEBI:57865"/>
        <dbReference type="ChEBI" id="CHEBI:60392"/>
        <dbReference type="ChEBI" id="CHEBI:61386"/>
        <dbReference type="ChEBI" id="CHEBI:61387"/>
        <dbReference type="EC" id="2.7.8.13"/>
    </reaction>
</comment>
<keyword evidence="7" id="KW-0573">Peptidoglycan synthesis</keyword>
<dbReference type="NCBIfam" id="TIGR00445">
    <property type="entry name" value="mraY"/>
    <property type="match status" value="1"/>
</dbReference>
<dbReference type="Proteomes" id="UP000693892">
    <property type="component" value="Unassembled WGS sequence"/>
</dbReference>
<feature type="transmembrane region" description="Helical" evidence="7">
    <location>
        <begin position="156"/>
        <end position="179"/>
    </location>
</feature>
<evidence type="ECO:0000256" key="4">
    <source>
        <dbReference type="ARBA" id="ARBA00022692"/>
    </source>
</evidence>
<dbReference type="CDD" id="cd06852">
    <property type="entry name" value="GT_MraY"/>
    <property type="match status" value="1"/>
</dbReference>
<dbReference type="GO" id="GO:0051301">
    <property type="term" value="P:cell division"/>
    <property type="evidence" value="ECO:0007669"/>
    <property type="project" value="UniProtKB-KW"/>
</dbReference>
<keyword evidence="5 7" id="KW-1133">Transmembrane helix</keyword>
<dbReference type="InterPro" id="IPR018480">
    <property type="entry name" value="PNAcMuramoyl-5peptid_Trfase_CS"/>
</dbReference>
<dbReference type="GO" id="GO:0005886">
    <property type="term" value="C:plasma membrane"/>
    <property type="evidence" value="ECO:0007669"/>
    <property type="project" value="UniProtKB-SubCell"/>
</dbReference>
<dbReference type="PANTHER" id="PTHR22926:SF5">
    <property type="entry name" value="PHOSPHO-N-ACETYLMURAMOYL-PENTAPEPTIDE-TRANSFERASE HOMOLOG"/>
    <property type="match status" value="1"/>
</dbReference>
<keyword evidence="7" id="KW-0131">Cell cycle</keyword>
<keyword evidence="7 9" id="KW-0479">Metal-binding</keyword>
<keyword evidence="7" id="KW-0132">Cell division</keyword>
<dbReference type="Pfam" id="PF10555">
    <property type="entry name" value="MraY_sig1"/>
    <property type="match status" value="1"/>
</dbReference>
<dbReference type="EMBL" id="CAJVAP010000001">
    <property type="protein sequence ID" value="CAG7596873.1"/>
    <property type="molecule type" value="Genomic_DNA"/>
</dbReference>
<evidence type="ECO:0000256" key="3">
    <source>
        <dbReference type="ARBA" id="ARBA00022679"/>
    </source>
</evidence>
<name>A0A916NEE4_9MICO</name>
<evidence type="ECO:0000256" key="6">
    <source>
        <dbReference type="ARBA" id="ARBA00023136"/>
    </source>
</evidence>
<keyword evidence="7" id="KW-0961">Cell wall biogenesis/degradation</keyword>
<comment type="pathway">
    <text evidence="7">Cell wall biogenesis; peptidoglycan biosynthesis.</text>
</comment>
<dbReference type="GO" id="GO:0008360">
    <property type="term" value="P:regulation of cell shape"/>
    <property type="evidence" value="ECO:0007669"/>
    <property type="project" value="UniProtKB-KW"/>
</dbReference>
<dbReference type="RefSeq" id="WP_218113743.1">
    <property type="nucleotide sequence ID" value="NZ_CAJVAP010000001.1"/>
</dbReference>
<evidence type="ECO:0000256" key="7">
    <source>
        <dbReference type="HAMAP-Rule" id="MF_00038"/>
    </source>
</evidence>
<keyword evidence="3 7" id="KW-0808">Transferase</keyword>
<sequence length="361" mass="38458">MIALLLAGAFSMLYSLLLTPLFIRGFRRLRWGQFIREDGPESHFAKRGTPTMGGLIFISGTVIAYFLAKLVMTETPSVSAMLVLLLAVGCAAIGFTDDFLKIRKEQSLGLGGWSKIGGTVVISVAFGVLALQFPNDAGLTPASTAISLFRDLPVDLLGAGLVVGTGLFLIWVVAIVTSATNGVNLTDGLDGLAGGASILVFSAYLIIGFWQSSQRCVAGVVDPGCYLVRDPMDLAVVSAAFVGGLIGFLWWNTSPAHIYMGDTGSFGLGGAIAALAVLSRTELLLVLIGGLFIIEVGSVILQRAYFKATKGRRIFLMSPIHHHFELKGWAETTVVVRFWIIAGVFVMAGVGAFYAEWVTQQ</sequence>
<proteinExistence type="inferred from homology"/>
<dbReference type="AlphaFoldDB" id="A0A916NEE4"/>
<comment type="function">
    <text evidence="7">Catalyzes the initial step of the lipid cycle reactions in the biosynthesis of the cell wall peptidoglycan: transfers peptidoglycan precursor phospho-MurNAc-pentapeptide from UDP-MurNAc-pentapeptide onto the lipid carrier undecaprenyl phosphate, yielding undecaprenyl-pyrophosphoryl-MurNAc-pentapeptide, known as lipid I.</text>
</comment>
<feature type="transmembrane region" description="Helical" evidence="7">
    <location>
        <begin position="6"/>
        <end position="26"/>
    </location>
</feature>
<dbReference type="EC" id="2.7.8.13" evidence="7 8"/>
<feature type="transmembrane region" description="Helical" evidence="7">
    <location>
        <begin position="232"/>
        <end position="251"/>
    </location>
</feature>
<dbReference type="GO" id="GO:0046872">
    <property type="term" value="F:metal ion binding"/>
    <property type="evidence" value="ECO:0007669"/>
    <property type="project" value="UniProtKB-KW"/>
</dbReference>
<keyword evidence="4 7" id="KW-0812">Transmembrane</keyword>
<keyword evidence="11" id="KW-1185">Reference proteome</keyword>
<evidence type="ECO:0000313" key="10">
    <source>
        <dbReference type="EMBL" id="CAG7596873.1"/>
    </source>
</evidence>
<feature type="binding site" evidence="9">
    <location>
        <position position="184"/>
    </location>
    <ligand>
        <name>Mg(2+)</name>
        <dbReference type="ChEBI" id="CHEBI:18420"/>
    </ligand>
</feature>
<evidence type="ECO:0000313" key="11">
    <source>
        <dbReference type="Proteomes" id="UP000693892"/>
    </source>
</evidence>
<evidence type="ECO:0000256" key="9">
    <source>
        <dbReference type="PIRSR" id="PIRSR600715-1"/>
    </source>
</evidence>
<evidence type="ECO:0000256" key="8">
    <source>
        <dbReference type="NCBIfam" id="TIGR00445"/>
    </source>
</evidence>
<dbReference type="InterPro" id="IPR003524">
    <property type="entry name" value="PNAcMuramoyl-5peptid_Trfase"/>
</dbReference>
<dbReference type="PANTHER" id="PTHR22926">
    <property type="entry name" value="PHOSPHO-N-ACETYLMURAMOYL-PENTAPEPTIDE-TRANSFERASE"/>
    <property type="match status" value="1"/>
</dbReference>
<evidence type="ECO:0000256" key="5">
    <source>
        <dbReference type="ARBA" id="ARBA00022989"/>
    </source>
</evidence>
<feature type="transmembrane region" description="Helical" evidence="7">
    <location>
        <begin position="112"/>
        <end position="133"/>
    </location>
</feature>
<dbReference type="PROSITE" id="PS01347">
    <property type="entry name" value="MRAY_1"/>
    <property type="match status" value="1"/>
</dbReference>
<organism evidence="10 11">
    <name type="scientific">Leucobacter soli</name>
    <dbReference type="NCBI Taxonomy" id="2812850"/>
    <lineage>
        <taxon>Bacteria</taxon>
        <taxon>Bacillati</taxon>
        <taxon>Actinomycetota</taxon>
        <taxon>Actinomycetes</taxon>
        <taxon>Micrococcales</taxon>
        <taxon>Microbacteriaceae</taxon>
        <taxon>Leucobacter</taxon>
    </lineage>
</organism>
<reference evidence="10" key="1">
    <citation type="submission" date="2021-06" db="EMBL/GenBank/DDBJ databases">
        <authorList>
            <person name="Criscuolo A."/>
        </authorList>
    </citation>
    <scope>NUCLEOTIDE SEQUENCE</scope>
    <source>
        <strain evidence="10">CIP111803</strain>
    </source>
</reference>
<comment type="caution">
    <text evidence="10">The sequence shown here is derived from an EMBL/GenBank/DDBJ whole genome shotgun (WGS) entry which is preliminary data.</text>
</comment>
<dbReference type="GO" id="GO:0008963">
    <property type="term" value="F:phospho-N-acetylmuramoyl-pentapeptide-transferase activity"/>
    <property type="evidence" value="ECO:0007669"/>
    <property type="project" value="UniProtKB-UniRule"/>
</dbReference>
<keyword evidence="7" id="KW-1003">Cell membrane</keyword>
<dbReference type="InterPro" id="IPR000715">
    <property type="entry name" value="Glycosyl_transferase_4"/>
</dbReference>
<protein>
    <recommendedName>
        <fullName evidence="7 8">Phospho-N-acetylmuramoyl-pentapeptide-transferase</fullName>
        <ecNumber evidence="7 8">2.7.8.13</ecNumber>
    </recommendedName>
    <alternativeName>
        <fullName evidence="7">UDP-MurNAc-pentapeptide phosphotransferase</fullName>
    </alternativeName>
</protein>
<dbReference type="PROSITE" id="PS01348">
    <property type="entry name" value="MRAY_2"/>
    <property type="match status" value="1"/>
</dbReference>
<keyword evidence="7" id="KW-0133">Cell shape</keyword>
<feature type="transmembrane region" description="Helical" evidence="7">
    <location>
        <begin position="334"/>
        <end position="355"/>
    </location>
</feature>
<comment type="cofactor">
    <cofactor evidence="7 9">
        <name>Mg(2+)</name>
        <dbReference type="ChEBI" id="CHEBI:18420"/>
    </cofactor>
</comment>
<evidence type="ECO:0000256" key="1">
    <source>
        <dbReference type="ARBA" id="ARBA00004141"/>
    </source>
</evidence>
<feature type="transmembrane region" description="Helical" evidence="7">
    <location>
        <begin position="258"/>
        <end position="278"/>
    </location>
</feature>
<evidence type="ECO:0000256" key="2">
    <source>
        <dbReference type="ARBA" id="ARBA00005583"/>
    </source>
</evidence>
<dbReference type="GO" id="GO:0009252">
    <property type="term" value="P:peptidoglycan biosynthetic process"/>
    <property type="evidence" value="ECO:0007669"/>
    <property type="project" value="UniProtKB-UniRule"/>
</dbReference>
<gene>
    <name evidence="7 10" type="primary">mraY</name>
    <name evidence="10" type="ORF">LEUCIP111803_00107</name>
</gene>
<comment type="subcellular location">
    <subcellularLocation>
        <location evidence="7">Cell membrane</location>
        <topology evidence="7">Multi-pass membrane protein</topology>
    </subcellularLocation>
    <subcellularLocation>
        <location evidence="1">Membrane</location>
        <topology evidence="1">Multi-pass membrane protein</topology>
    </subcellularLocation>
</comment>
<feature type="transmembrane region" description="Helical" evidence="7">
    <location>
        <begin position="78"/>
        <end position="100"/>
    </location>
</feature>
<feature type="transmembrane region" description="Helical" evidence="7">
    <location>
        <begin position="191"/>
        <end position="212"/>
    </location>
</feature>
<feature type="binding site" evidence="9">
    <location>
        <position position="262"/>
    </location>
    <ligand>
        <name>Mg(2+)</name>
        <dbReference type="ChEBI" id="CHEBI:18420"/>
    </ligand>
</feature>
<keyword evidence="6 7" id="KW-0472">Membrane</keyword>
<keyword evidence="7 9" id="KW-0460">Magnesium</keyword>
<dbReference type="GO" id="GO:0071555">
    <property type="term" value="P:cell wall organization"/>
    <property type="evidence" value="ECO:0007669"/>
    <property type="project" value="UniProtKB-KW"/>
</dbReference>
<dbReference type="Pfam" id="PF00953">
    <property type="entry name" value="Glycos_transf_4"/>
    <property type="match status" value="1"/>
</dbReference>
<dbReference type="HAMAP" id="MF_00038">
    <property type="entry name" value="MraY"/>
    <property type="match status" value="1"/>
</dbReference>
<comment type="similarity">
    <text evidence="2 7">Belongs to the glycosyltransferase 4 family. MraY subfamily.</text>
</comment>
<feature type="transmembrane region" description="Helical" evidence="7">
    <location>
        <begin position="52"/>
        <end position="72"/>
    </location>
</feature>
<accession>A0A916NEE4</accession>